<dbReference type="HAMAP" id="MF_00184">
    <property type="entry name" value="Thr_tRNA_synth"/>
    <property type="match status" value="1"/>
</dbReference>
<reference evidence="16 17" key="1">
    <citation type="submission" date="2020-07" db="EMBL/GenBank/DDBJ databases">
        <title>Pusillimonas sp. nov., isolated from poultry manure in Taiwan.</title>
        <authorList>
            <person name="Lin S.-Y."/>
            <person name="Tang Y.-S."/>
            <person name="Young C.-C."/>
        </authorList>
    </citation>
    <scope>NUCLEOTIDE SEQUENCE [LARGE SCALE GENOMIC DNA]</scope>
    <source>
        <strain evidence="16 17">CC-YST705</strain>
    </source>
</reference>
<keyword evidence="17" id="KW-1185">Reference proteome</keyword>
<dbReference type="InterPro" id="IPR047246">
    <property type="entry name" value="ThrRS_anticodon"/>
</dbReference>
<dbReference type="InterPro" id="IPR002314">
    <property type="entry name" value="aa-tRNA-synt_IIb"/>
</dbReference>
<dbReference type="CDD" id="cd00860">
    <property type="entry name" value="ThrRS_anticodon"/>
    <property type="match status" value="1"/>
</dbReference>
<comment type="cofactor">
    <cofactor evidence="13">
        <name>Zn(2+)</name>
        <dbReference type="ChEBI" id="CHEBI:29105"/>
    </cofactor>
    <text evidence="13">Binds 1 zinc ion per subunit.</text>
</comment>
<comment type="catalytic activity">
    <reaction evidence="12 13">
        <text>tRNA(Thr) + L-threonine + ATP = L-threonyl-tRNA(Thr) + AMP + diphosphate + H(+)</text>
        <dbReference type="Rhea" id="RHEA:24624"/>
        <dbReference type="Rhea" id="RHEA-COMP:9670"/>
        <dbReference type="Rhea" id="RHEA-COMP:9704"/>
        <dbReference type="ChEBI" id="CHEBI:15378"/>
        <dbReference type="ChEBI" id="CHEBI:30616"/>
        <dbReference type="ChEBI" id="CHEBI:33019"/>
        <dbReference type="ChEBI" id="CHEBI:57926"/>
        <dbReference type="ChEBI" id="CHEBI:78442"/>
        <dbReference type="ChEBI" id="CHEBI:78534"/>
        <dbReference type="ChEBI" id="CHEBI:456215"/>
        <dbReference type="EC" id="6.1.1.3"/>
    </reaction>
</comment>
<dbReference type="Pfam" id="PF00587">
    <property type="entry name" value="tRNA-synt_2b"/>
    <property type="match status" value="1"/>
</dbReference>
<dbReference type="EMBL" id="JACDXW010000002">
    <property type="protein sequence ID" value="MCB5363355.1"/>
    <property type="molecule type" value="Genomic_DNA"/>
</dbReference>
<evidence type="ECO:0000256" key="9">
    <source>
        <dbReference type="ARBA" id="ARBA00022884"/>
    </source>
</evidence>
<dbReference type="CDD" id="cd01667">
    <property type="entry name" value="TGS_ThrRS"/>
    <property type="match status" value="1"/>
</dbReference>
<dbReference type="InterPro" id="IPR002320">
    <property type="entry name" value="Thr-tRNA-ligase_IIa"/>
</dbReference>
<dbReference type="Gene3D" id="3.30.54.20">
    <property type="match status" value="1"/>
</dbReference>
<sequence>MVQITLPDGSQRSYPAPVSVHDIASSIATSLGKAALAGRVTIAGQQESRLVDTSFIVDQDAQVAIVTAKDPDGLDLIRHSTAHLLAYAVKSLFPEAQVTIGPVIDNGFYYDFAYKRPFTPEDLEAIEKKMAELARKDEIVVREEWLRDDAVAFFKSIGETYKAEIIASIPSNEAISLYREGEFIDLCRGPHVPSTGKLKVFKLMKVAGAYWRGDSNNEMLQRIYGTAWATKEEQAAYLHMIEEAEKRDHRRLGRELDLFHFQEEAPGLIFWHPKGWTLWQQVEQYMRRVYQENGYQEIKAPQILDLSLWKKTGHWDNYAENMFTTESENRTYGLKPMNCPGHVQIFNSNLHSYRELPIRYGEFGQCHRNEPSGALHGMMRVRGFTQDDGHIFCTEEQLQDECADFTALLQKVYADFGFTEILYKVATRPEKRIGADEVWDKAEQALMDSLKRTGCEFEISEGDGAFYGPKIEYTLKDAIGRHWQCGTIQVDFSMPQRLGAEYVDAQDQRRTPVMLHRAILGSFERFIGMLIEHHAGAMPAWLAPEHVVVCCISEPSADYAEQIARSLKKQGFRASADLRGEKITRKIREHSMQKVPYILVVGEKERESSAVAVRARGGRDLGVMSEQAFSQLLQEEINARRS</sequence>
<dbReference type="Gene3D" id="3.30.980.10">
    <property type="entry name" value="Threonyl-trna Synthetase, Chain A, domain 2"/>
    <property type="match status" value="1"/>
</dbReference>
<comment type="caution">
    <text evidence="16">The sequence shown here is derived from an EMBL/GenBank/DDBJ whole genome shotgun (WGS) entry which is preliminary data.</text>
</comment>
<feature type="region of interest" description="Catalytic" evidence="13">
    <location>
        <begin position="248"/>
        <end position="539"/>
    </location>
</feature>
<evidence type="ECO:0000313" key="17">
    <source>
        <dbReference type="Proteomes" id="UP000776983"/>
    </source>
</evidence>
<keyword evidence="3 13" id="KW-0820">tRNA-binding</keyword>
<evidence type="ECO:0000256" key="5">
    <source>
        <dbReference type="ARBA" id="ARBA00022723"/>
    </source>
</evidence>
<gene>
    <name evidence="13 16" type="primary">thrS</name>
    <name evidence="16" type="ORF">H0484_06250</name>
</gene>
<dbReference type="PANTHER" id="PTHR11451">
    <property type="entry name" value="THREONINE-TRNA LIGASE"/>
    <property type="match status" value="1"/>
</dbReference>
<evidence type="ECO:0000256" key="11">
    <source>
        <dbReference type="ARBA" id="ARBA00023146"/>
    </source>
</evidence>
<dbReference type="InterPro" id="IPR004095">
    <property type="entry name" value="TGS"/>
</dbReference>
<accession>A0ABS8CBE3</accession>
<dbReference type="PROSITE" id="PS50862">
    <property type="entry name" value="AA_TRNA_LIGASE_II"/>
    <property type="match status" value="1"/>
</dbReference>
<dbReference type="PRINTS" id="PR01047">
    <property type="entry name" value="TRNASYNTHTHR"/>
</dbReference>
<proteinExistence type="inferred from homology"/>
<evidence type="ECO:0000256" key="4">
    <source>
        <dbReference type="ARBA" id="ARBA00022598"/>
    </source>
</evidence>
<dbReference type="NCBIfam" id="TIGR00418">
    <property type="entry name" value="thrS"/>
    <property type="match status" value="1"/>
</dbReference>
<dbReference type="PANTHER" id="PTHR11451:SF44">
    <property type="entry name" value="THREONINE--TRNA LIGASE, CHLOROPLASTIC_MITOCHONDRIAL 2"/>
    <property type="match status" value="1"/>
</dbReference>
<keyword evidence="11 13" id="KW-0030">Aminoacyl-tRNA synthetase</keyword>
<feature type="domain" description="TGS" evidence="15">
    <location>
        <begin position="1"/>
        <end position="67"/>
    </location>
</feature>
<dbReference type="Gene3D" id="3.10.20.30">
    <property type="match status" value="1"/>
</dbReference>
<dbReference type="SUPFAM" id="SSF55186">
    <property type="entry name" value="ThrRS/AlaRS common domain"/>
    <property type="match status" value="1"/>
</dbReference>
<dbReference type="InterPro" id="IPR012675">
    <property type="entry name" value="Beta-grasp_dom_sf"/>
</dbReference>
<protein>
    <recommendedName>
        <fullName evidence="13">Threonine--tRNA ligase</fullName>
        <ecNumber evidence="13">6.1.1.3</ecNumber>
    </recommendedName>
    <alternativeName>
        <fullName evidence="13">Threonyl-tRNA synthetase</fullName>
        <shortName evidence="13">ThrRS</shortName>
    </alternativeName>
</protein>
<evidence type="ECO:0000259" key="15">
    <source>
        <dbReference type="PROSITE" id="PS51880"/>
    </source>
</evidence>
<evidence type="ECO:0000256" key="8">
    <source>
        <dbReference type="ARBA" id="ARBA00022840"/>
    </source>
</evidence>
<feature type="binding site" evidence="13">
    <location>
        <position position="339"/>
    </location>
    <ligand>
        <name>Zn(2+)</name>
        <dbReference type="ChEBI" id="CHEBI:29105"/>
        <note>catalytic</note>
    </ligand>
</feature>
<dbReference type="SUPFAM" id="SSF55681">
    <property type="entry name" value="Class II aaRS and biotin synthetases"/>
    <property type="match status" value="1"/>
</dbReference>
<dbReference type="Pfam" id="PF03129">
    <property type="entry name" value="HGTP_anticodon"/>
    <property type="match status" value="1"/>
</dbReference>
<dbReference type="InterPro" id="IPR004154">
    <property type="entry name" value="Anticodon-bd"/>
</dbReference>
<dbReference type="EC" id="6.1.1.3" evidence="13"/>
<feature type="domain" description="Aminoacyl-transfer RNA synthetases class-II family profile" evidence="14">
    <location>
        <begin position="248"/>
        <end position="539"/>
    </location>
</feature>
<dbReference type="PROSITE" id="PS51880">
    <property type="entry name" value="TGS"/>
    <property type="match status" value="1"/>
</dbReference>
<keyword evidence="10 13" id="KW-0648">Protein biosynthesis</keyword>
<keyword evidence="7 13" id="KW-0862">Zinc</keyword>
<dbReference type="InterPro" id="IPR033728">
    <property type="entry name" value="ThrRS_core"/>
</dbReference>
<dbReference type="InterPro" id="IPR012676">
    <property type="entry name" value="TGS-like"/>
</dbReference>
<dbReference type="InterPro" id="IPR018163">
    <property type="entry name" value="Thr/Ala-tRNA-synth_IIc_edit"/>
</dbReference>
<dbReference type="RefSeq" id="WP_226953676.1">
    <property type="nucleotide sequence ID" value="NZ_JACDXW010000002.1"/>
</dbReference>
<dbReference type="InterPro" id="IPR045864">
    <property type="entry name" value="aa-tRNA-synth_II/BPL/LPL"/>
</dbReference>
<dbReference type="SMART" id="SM00863">
    <property type="entry name" value="tRNA_SAD"/>
    <property type="match status" value="1"/>
</dbReference>
<evidence type="ECO:0000256" key="6">
    <source>
        <dbReference type="ARBA" id="ARBA00022741"/>
    </source>
</evidence>
<keyword evidence="9 13" id="KW-0694">RNA-binding</keyword>
<dbReference type="CDD" id="cd00771">
    <property type="entry name" value="ThrRS_core"/>
    <property type="match status" value="1"/>
</dbReference>
<evidence type="ECO:0000259" key="14">
    <source>
        <dbReference type="PROSITE" id="PS50862"/>
    </source>
</evidence>
<dbReference type="InterPro" id="IPR012947">
    <property type="entry name" value="tRNA_SAD"/>
</dbReference>
<feature type="binding site" evidence="13">
    <location>
        <position position="516"/>
    </location>
    <ligand>
        <name>Zn(2+)</name>
        <dbReference type="ChEBI" id="CHEBI:29105"/>
        <note>catalytic</note>
    </ligand>
</feature>
<evidence type="ECO:0000256" key="3">
    <source>
        <dbReference type="ARBA" id="ARBA00022555"/>
    </source>
</evidence>
<evidence type="ECO:0000313" key="16">
    <source>
        <dbReference type="EMBL" id="MCB5363355.1"/>
    </source>
</evidence>
<dbReference type="Pfam" id="PF02824">
    <property type="entry name" value="TGS"/>
    <property type="match status" value="1"/>
</dbReference>
<evidence type="ECO:0000256" key="12">
    <source>
        <dbReference type="ARBA" id="ARBA00049515"/>
    </source>
</evidence>
<name>A0ABS8CBE3_9BURK</name>
<dbReference type="InterPro" id="IPR006195">
    <property type="entry name" value="aa-tRNA-synth_II"/>
</dbReference>
<comment type="similarity">
    <text evidence="1 13">Belongs to the class-II aminoacyl-tRNA synthetase family.</text>
</comment>
<dbReference type="Gene3D" id="3.40.50.800">
    <property type="entry name" value="Anticodon-binding domain"/>
    <property type="match status" value="1"/>
</dbReference>
<feature type="binding site" evidence="13">
    <location>
        <position position="390"/>
    </location>
    <ligand>
        <name>Zn(2+)</name>
        <dbReference type="ChEBI" id="CHEBI:29105"/>
        <note>catalytic</note>
    </ligand>
</feature>
<dbReference type="Gene3D" id="3.30.930.10">
    <property type="entry name" value="Bira Bifunctional Protein, Domain 2"/>
    <property type="match status" value="1"/>
</dbReference>
<dbReference type="Pfam" id="PF07973">
    <property type="entry name" value="tRNA_SAD"/>
    <property type="match status" value="1"/>
</dbReference>
<keyword evidence="5 13" id="KW-0479">Metal-binding</keyword>
<dbReference type="InterPro" id="IPR036621">
    <property type="entry name" value="Anticodon-bd_dom_sf"/>
</dbReference>
<organism evidence="16 17">
    <name type="scientific">Mesopusillimonas faecipullorum</name>
    <dbReference type="NCBI Taxonomy" id="2755040"/>
    <lineage>
        <taxon>Bacteria</taxon>
        <taxon>Pseudomonadati</taxon>
        <taxon>Pseudomonadota</taxon>
        <taxon>Betaproteobacteria</taxon>
        <taxon>Burkholderiales</taxon>
        <taxon>Alcaligenaceae</taxon>
        <taxon>Mesopusillimonas</taxon>
    </lineage>
</organism>
<keyword evidence="6 13" id="KW-0547">Nucleotide-binding</keyword>
<comment type="subunit">
    <text evidence="13">Homodimer.</text>
</comment>
<keyword evidence="8 13" id="KW-0067">ATP-binding</keyword>
<evidence type="ECO:0000256" key="10">
    <source>
        <dbReference type="ARBA" id="ARBA00022917"/>
    </source>
</evidence>
<dbReference type="SUPFAM" id="SSF52954">
    <property type="entry name" value="Class II aaRS ABD-related"/>
    <property type="match status" value="1"/>
</dbReference>
<evidence type="ECO:0000256" key="2">
    <source>
        <dbReference type="ARBA" id="ARBA00022490"/>
    </source>
</evidence>
<keyword evidence="4 13" id="KW-0436">Ligase</keyword>
<evidence type="ECO:0000256" key="1">
    <source>
        <dbReference type="ARBA" id="ARBA00008226"/>
    </source>
</evidence>
<evidence type="ECO:0000256" key="13">
    <source>
        <dbReference type="HAMAP-Rule" id="MF_00184"/>
    </source>
</evidence>
<evidence type="ECO:0000256" key="7">
    <source>
        <dbReference type="ARBA" id="ARBA00022833"/>
    </source>
</evidence>
<dbReference type="GO" id="GO:0004829">
    <property type="term" value="F:threonine-tRNA ligase activity"/>
    <property type="evidence" value="ECO:0007669"/>
    <property type="project" value="UniProtKB-EC"/>
</dbReference>
<keyword evidence="2 13" id="KW-0963">Cytoplasm</keyword>
<comment type="subcellular location">
    <subcellularLocation>
        <location evidence="13">Cytoplasm</location>
    </subcellularLocation>
</comment>
<dbReference type="SUPFAM" id="SSF81271">
    <property type="entry name" value="TGS-like"/>
    <property type="match status" value="1"/>
</dbReference>
<dbReference type="Proteomes" id="UP000776983">
    <property type="component" value="Unassembled WGS sequence"/>
</dbReference>